<protein>
    <submittedName>
        <fullName evidence="1">Uncharacterized protein</fullName>
    </submittedName>
</protein>
<keyword evidence="2" id="KW-1185">Reference proteome</keyword>
<name>A0A7W5PCF4_9GAMM</name>
<proteinExistence type="predicted"/>
<accession>A0A7W5PCF4</accession>
<dbReference type="EMBL" id="JACHZF010000075">
    <property type="protein sequence ID" value="MBB3332783.1"/>
    <property type="molecule type" value="Genomic_DNA"/>
</dbReference>
<comment type="caution">
    <text evidence="1">The sequence shown here is derived from an EMBL/GenBank/DDBJ whole genome shotgun (WGS) entry which is preliminary data.</text>
</comment>
<evidence type="ECO:0000313" key="2">
    <source>
        <dbReference type="Proteomes" id="UP000553442"/>
    </source>
</evidence>
<dbReference type="RefSeq" id="WP_183334586.1">
    <property type="nucleotide sequence ID" value="NZ_JACHZF010000075.1"/>
</dbReference>
<evidence type="ECO:0000313" key="1">
    <source>
        <dbReference type="EMBL" id="MBB3332783.1"/>
    </source>
</evidence>
<reference evidence="1 2" key="1">
    <citation type="submission" date="2020-08" db="EMBL/GenBank/DDBJ databases">
        <title>Genomic Encyclopedia of Archaeal and Bacterial Type Strains, Phase II (KMG-II): from individual species to whole genera.</title>
        <authorList>
            <person name="Goeker M."/>
        </authorList>
    </citation>
    <scope>NUCLEOTIDE SEQUENCE [LARGE SCALE GENOMIC DNA]</scope>
    <source>
        <strain evidence="1 2">5AG</strain>
    </source>
</reference>
<organism evidence="1 2">
    <name type="scientific">Halomonas campaniensis</name>
    <dbReference type="NCBI Taxonomy" id="213554"/>
    <lineage>
        <taxon>Bacteria</taxon>
        <taxon>Pseudomonadati</taxon>
        <taxon>Pseudomonadota</taxon>
        <taxon>Gammaproteobacteria</taxon>
        <taxon>Oceanospirillales</taxon>
        <taxon>Halomonadaceae</taxon>
        <taxon>Halomonas</taxon>
    </lineage>
</organism>
<dbReference type="Proteomes" id="UP000553442">
    <property type="component" value="Unassembled WGS sequence"/>
</dbReference>
<sequence length="97" mass="10105">MELINRCPYPPLRQIRQVAGIWRHGLLVLSPALPVLAAGLKDALQQGAARLQTVGVLGPPVGGQLAGDGGLEDGLAIASQQLLYITQTGLAMVQLGE</sequence>
<dbReference type="AlphaFoldDB" id="A0A7W5PCF4"/>
<gene>
    <name evidence="1" type="ORF">BDK63_003688</name>
</gene>